<dbReference type="AlphaFoldDB" id="A0A2H3IWS8"/>
<dbReference type="PANTHER" id="PTHR48079">
    <property type="entry name" value="PROTEIN YEEZ"/>
    <property type="match status" value="1"/>
</dbReference>
<dbReference type="STRING" id="742152.A0A2H3IWS8"/>
<dbReference type="GO" id="GO:0005737">
    <property type="term" value="C:cytoplasm"/>
    <property type="evidence" value="ECO:0007669"/>
    <property type="project" value="TreeGrafter"/>
</dbReference>
<dbReference type="InterPro" id="IPR051783">
    <property type="entry name" value="NAD(P)-dependent_oxidoreduct"/>
</dbReference>
<dbReference type="EMBL" id="KB467831">
    <property type="protein sequence ID" value="PCH34191.1"/>
    <property type="molecule type" value="Genomic_DNA"/>
</dbReference>
<feature type="domain" description="NmrA-like" evidence="1">
    <location>
        <begin position="6"/>
        <end position="82"/>
    </location>
</feature>
<gene>
    <name evidence="2" type="ORF">WOLCODRAFT_94991</name>
</gene>
<evidence type="ECO:0000259" key="1">
    <source>
        <dbReference type="Pfam" id="PF05368"/>
    </source>
</evidence>
<protein>
    <submittedName>
        <fullName evidence="2">NAD(P)-binding protein</fullName>
    </submittedName>
</protein>
<accession>A0A2H3IWS8</accession>
<proteinExistence type="predicted"/>
<dbReference type="OMA" id="RGTHQDF"/>
<dbReference type="InterPro" id="IPR036291">
    <property type="entry name" value="NAD(P)-bd_dom_sf"/>
</dbReference>
<evidence type="ECO:0000313" key="2">
    <source>
        <dbReference type="EMBL" id="PCH34191.1"/>
    </source>
</evidence>
<dbReference type="OrthoDB" id="10262413at2759"/>
<dbReference type="GO" id="GO:0004029">
    <property type="term" value="F:aldehyde dehydrogenase (NAD+) activity"/>
    <property type="evidence" value="ECO:0007669"/>
    <property type="project" value="TreeGrafter"/>
</dbReference>
<dbReference type="SUPFAM" id="SSF51735">
    <property type="entry name" value="NAD(P)-binding Rossmann-fold domains"/>
    <property type="match status" value="1"/>
</dbReference>
<dbReference type="Proteomes" id="UP000218811">
    <property type="component" value="Unassembled WGS sequence"/>
</dbReference>
<dbReference type="InterPro" id="IPR008030">
    <property type="entry name" value="NmrA-like"/>
</dbReference>
<keyword evidence="3" id="KW-1185">Reference proteome</keyword>
<sequence>MATPRTTILLIGATGYIGGSVLTHLLAHSNAKSLDITALIRSEEKAKKLEQFGVKAVIGSYGEVDKLESLAEQSQVVFSCADADNLAAIDAILRGLKRRHASAGIPPILIHTSGTGTLAELANGMYATETIYSDLNVEQIKAIPPAALHRNVDLAVVKADEEGYARTYIVLPSTVYGVADNALVKAGVANSLSQQIPDIIRASIGRGQGGMVGEGKAIWPNVHIDDVAELYVTVFNAALNNSEGTGHGWGGFYFGENGEHTWYDISKAVSVAMVELDIGGTDEPTTFTKEELIKFWHDELVGNYSGSTARCRADRGRAIGWKPRYTTADMIASIKPEVELLWKKAEQEGGVKLRVPEVVAAMRAQNAD</sequence>
<dbReference type="Pfam" id="PF05368">
    <property type="entry name" value="NmrA"/>
    <property type="match status" value="1"/>
</dbReference>
<name>A0A2H3IWS8_WOLCO</name>
<organism evidence="2 3">
    <name type="scientific">Wolfiporia cocos (strain MD-104)</name>
    <name type="common">Brown rot fungus</name>
    <dbReference type="NCBI Taxonomy" id="742152"/>
    <lineage>
        <taxon>Eukaryota</taxon>
        <taxon>Fungi</taxon>
        <taxon>Dikarya</taxon>
        <taxon>Basidiomycota</taxon>
        <taxon>Agaricomycotina</taxon>
        <taxon>Agaricomycetes</taxon>
        <taxon>Polyporales</taxon>
        <taxon>Phaeolaceae</taxon>
        <taxon>Wolfiporia</taxon>
    </lineage>
</organism>
<dbReference type="PANTHER" id="PTHR48079:SF6">
    <property type="entry name" value="NAD(P)-BINDING DOMAIN-CONTAINING PROTEIN-RELATED"/>
    <property type="match status" value="1"/>
</dbReference>
<evidence type="ECO:0000313" key="3">
    <source>
        <dbReference type="Proteomes" id="UP000218811"/>
    </source>
</evidence>
<dbReference type="Gene3D" id="3.40.50.720">
    <property type="entry name" value="NAD(P)-binding Rossmann-like Domain"/>
    <property type="match status" value="1"/>
</dbReference>
<reference evidence="2 3" key="1">
    <citation type="journal article" date="2012" name="Science">
        <title>The Paleozoic origin of enzymatic lignin decomposition reconstructed from 31 fungal genomes.</title>
        <authorList>
            <person name="Floudas D."/>
            <person name="Binder M."/>
            <person name="Riley R."/>
            <person name="Barry K."/>
            <person name="Blanchette R.A."/>
            <person name="Henrissat B."/>
            <person name="Martinez A.T."/>
            <person name="Otillar R."/>
            <person name="Spatafora J.W."/>
            <person name="Yadav J.S."/>
            <person name="Aerts A."/>
            <person name="Benoit I."/>
            <person name="Boyd A."/>
            <person name="Carlson A."/>
            <person name="Copeland A."/>
            <person name="Coutinho P.M."/>
            <person name="de Vries R.P."/>
            <person name="Ferreira P."/>
            <person name="Findley K."/>
            <person name="Foster B."/>
            <person name="Gaskell J."/>
            <person name="Glotzer D."/>
            <person name="Gorecki P."/>
            <person name="Heitman J."/>
            <person name="Hesse C."/>
            <person name="Hori C."/>
            <person name="Igarashi K."/>
            <person name="Jurgens J.A."/>
            <person name="Kallen N."/>
            <person name="Kersten P."/>
            <person name="Kohler A."/>
            <person name="Kuees U."/>
            <person name="Kumar T.K.A."/>
            <person name="Kuo A."/>
            <person name="LaButti K."/>
            <person name="Larrondo L.F."/>
            <person name="Lindquist E."/>
            <person name="Ling A."/>
            <person name="Lombard V."/>
            <person name="Lucas S."/>
            <person name="Lundell T."/>
            <person name="Martin R."/>
            <person name="McLaughlin D.J."/>
            <person name="Morgenstern I."/>
            <person name="Morin E."/>
            <person name="Murat C."/>
            <person name="Nagy L.G."/>
            <person name="Nolan M."/>
            <person name="Ohm R.A."/>
            <person name="Patyshakuliyeva A."/>
            <person name="Rokas A."/>
            <person name="Ruiz-Duenas F.J."/>
            <person name="Sabat G."/>
            <person name="Salamov A."/>
            <person name="Samejima M."/>
            <person name="Schmutz J."/>
            <person name="Slot J.C."/>
            <person name="St John F."/>
            <person name="Stenlid J."/>
            <person name="Sun H."/>
            <person name="Sun S."/>
            <person name="Syed K."/>
            <person name="Tsang A."/>
            <person name="Wiebenga A."/>
            <person name="Young D."/>
            <person name="Pisabarro A."/>
            <person name="Eastwood D.C."/>
            <person name="Martin F."/>
            <person name="Cullen D."/>
            <person name="Grigoriev I.V."/>
            <person name="Hibbett D.S."/>
        </authorList>
    </citation>
    <scope>NUCLEOTIDE SEQUENCE [LARGE SCALE GENOMIC DNA]</scope>
    <source>
        <strain evidence="2 3">MD-104</strain>
    </source>
</reference>